<dbReference type="InterPro" id="IPR036388">
    <property type="entry name" value="WH-like_DNA-bd_sf"/>
</dbReference>
<dbReference type="eggNOG" id="COG0758">
    <property type="taxonomic scope" value="Bacteria"/>
</dbReference>
<dbReference type="AlphaFoldDB" id="D9SKL9"/>
<name>D9SKL9_CLOC7</name>
<feature type="domain" description="DprA winged helix" evidence="3">
    <location>
        <begin position="283"/>
        <end position="334"/>
    </location>
</feature>
<dbReference type="STRING" id="573061.Clocel_1771"/>
<dbReference type="RefSeq" id="WP_010077272.1">
    <property type="nucleotide sequence ID" value="NC_014393.1"/>
</dbReference>
<dbReference type="GO" id="GO:0009294">
    <property type="term" value="P:DNA-mediated transformation"/>
    <property type="evidence" value="ECO:0007669"/>
    <property type="project" value="InterPro"/>
</dbReference>
<dbReference type="Gene3D" id="1.10.10.10">
    <property type="entry name" value="Winged helix-like DNA-binding domain superfamily/Winged helix DNA-binding domain"/>
    <property type="match status" value="1"/>
</dbReference>
<dbReference type="InterPro" id="IPR057666">
    <property type="entry name" value="DrpA_SLOG"/>
</dbReference>
<dbReference type="OrthoDB" id="9785707at2"/>
<sequence length="344" mass="38998">MKRELLEEYQCTKDIYEVLTAYKNFEYNIKNIEPLDKSYCEEVIKYLAKNDIKIVKINDKNYPKELLNYDDMPSILFYKGDIEPLNKNENVAIVGSRNPTNYGIDVAEIITKYLCKKEISLVSGLAKGVDAVVHKISCDKNNYTCAVIGSGIDVTYPYSNKELYKRIINNGCILSEFPLHTKPLSYNFPRRNRIISALSKRIIVVEASEKSGSLITAGHGLDQGKEIIAVPGSIFSEQSKGTNKLISDGAIPFLSLDTLRETLSISIDKNENMCNNNRDNTWSLSEVESRIFENLSDSPIHVDDLISMVNIDINQIYKVLFEMQAKNLIYTLSGNYYAKKYTSV</sequence>
<dbReference type="EMBL" id="CP002160">
    <property type="protein sequence ID" value="ADL51515.1"/>
    <property type="molecule type" value="Genomic_DNA"/>
</dbReference>
<organism evidence="4 5">
    <name type="scientific">Clostridium cellulovorans (strain ATCC 35296 / DSM 3052 / OCM 3 / 743B)</name>
    <dbReference type="NCBI Taxonomy" id="573061"/>
    <lineage>
        <taxon>Bacteria</taxon>
        <taxon>Bacillati</taxon>
        <taxon>Bacillota</taxon>
        <taxon>Clostridia</taxon>
        <taxon>Eubacteriales</taxon>
        <taxon>Clostridiaceae</taxon>
        <taxon>Clostridium</taxon>
    </lineage>
</organism>
<dbReference type="Pfam" id="PF17782">
    <property type="entry name" value="WHD_DprA"/>
    <property type="match status" value="1"/>
</dbReference>
<evidence type="ECO:0000259" key="2">
    <source>
        <dbReference type="Pfam" id="PF02481"/>
    </source>
</evidence>
<dbReference type="KEGG" id="ccb:Clocel_1771"/>
<gene>
    <name evidence="4" type="ordered locus">Clocel_1771</name>
</gene>
<comment type="similarity">
    <text evidence="1">Belongs to the DprA/Smf family.</text>
</comment>
<evidence type="ECO:0000259" key="3">
    <source>
        <dbReference type="Pfam" id="PF17782"/>
    </source>
</evidence>
<keyword evidence="5" id="KW-1185">Reference proteome</keyword>
<dbReference type="HOGENOM" id="CLU_029601_0_3_9"/>
<evidence type="ECO:0000313" key="5">
    <source>
        <dbReference type="Proteomes" id="UP000002730"/>
    </source>
</evidence>
<dbReference type="NCBIfam" id="TIGR00732">
    <property type="entry name" value="dprA"/>
    <property type="match status" value="1"/>
</dbReference>
<dbReference type="SUPFAM" id="SSF102405">
    <property type="entry name" value="MCP/YpsA-like"/>
    <property type="match status" value="1"/>
</dbReference>
<accession>D9SKL9</accession>
<protein>
    <submittedName>
        <fullName evidence="4">DNA protecting protein DprA</fullName>
    </submittedName>
</protein>
<dbReference type="Proteomes" id="UP000002730">
    <property type="component" value="Chromosome"/>
</dbReference>
<dbReference type="InterPro" id="IPR003488">
    <property type="entry name" value="DprA"/>
</dbReference>
<feature type="domain" description="Smf/DprA SLOG" evidence="2">
    <location>
        <begin position="54"/>
        <end position="262"/>
    </location>
</feature>
<dbReference type="InterPro" id="IPR041614">
    <property type="entry name" value="DprA_WH"/>
</dbReference>
<dbReference type="Pfam" id="PF02481">
    <property type="entry name" value="DNA_processg_A"/>
    <property type="match status" value="1"/>
</dbReference>
<proteinExistence type="inferred from homology"/>
<reference evidence="4 5" key="1">
    <citation type="submission" date="2010-08" db="EMBL/GenBank/DDBJ databases">
        <title>Complete sequence of Clostridium cellulovorans 743B.</title>
        <authorList>
            <consortium name="US DOE Joint Genome Institute"/>
            <person name="Lucas S."/>
            <person name="Copeland A."/>
            <person name="Lapidus A."/>
            <person name="Cheng J.-F."/>
            <person name="Bruce D."/>
            <person name="Goodwin L."/>
            <person name="Pitluck S."/>
            <person name="Chertkov O."/>
            <person name="Detter J.C."/>
            <person name="Han C."/>
            <person name="Tapia R."/>
            <person name="Land M."/>
            <person name="Hauser L."/>
            <person name="Chang Y.-J."/>
            <person name="Jeffries C."/>
            <person name="Kyrpides N."/>
            <person name="Ivanova N."/>
            <person name="Mikhailova N."/>
            <person name="Hemme C.L."/>
            <person name="Woyke T."/>
        </authorList>
    </citation>
    <scope>NUCLEOTIDE SEQUENCE [LARGE SCALE GENOMIC DNA]</scope>
    <source>
        <strain evidence="5">ATCC 35296 / DSM 3052 / OCM 3 / 743B</strain>
    </source>
</reference>
<evidence type="ECO:0000256" key="1">
    <source>
        <dbReference type="ARBA" id="ARBA00006525"/>
    </source>
</evidence>
<dbReference type="PANTHER" id="PTHR43022:SF1">
    <property type="entry name" value="PROTEIN SMF"/>
    <property type="match status" value="1"/>
</dbReference>
<dbReference type="Gene3D" id="3.40.50.450">
    <property type="match status" value="1"/>
</dbReference>
<evidence type="ECO:0000313" key="4">
    <source>
        <dbReference type="EMBL" id="ADL51515.1"/>
    </source>
</evidence>
<dbReference type="PANTHER" id="PTHR43022">
    <property type="entry name" value="PROTEIN SMF"/>
    <property type="match status" value="1"/>
</dbReference>